<dbReference type="AlphaFoldDB" id="A0A3B0XYH9"/>
<evidence type="ECO:0000259" key="1">
    <source>
        <dbReference type="Pfam" id="PF13192"/>
    </source>
</evidence>
<protein>
    <recommendedName>
        <fullName evidence="1">Thioredoxin-like fold domain-containing protein</fullName>
    </recommendedName>
</protein>
<evidence type="ECO:0000313" key="2">
    <source>
        <dbReference type="EMBL" id="VAW68367.1"/>
    </source>
</evidence>
<reference evidence="2" key="1">
    <citation type="submission" date="2018-06" db="EMBL/GenBank/DDBJ databases">
        <authorList>
            <person name="Zhirakovskaya E."/>
        </authorList>
    </citation>
    <scope>NUCLEOTIDE SEQUENCE</scope>
</reference>
<dbReference type="InterPro" id="IPR012336">
    <property type="entry name" value="Thioredoxin-like_fold"/>
</dbReference>
<accession>A0A3B0XYH9</accession>
<feature type="domain" description="Thioredoxin-like fold" evidence="1">
    <location>
        <begin position="2"/>
        <end position="85"/>
    </location>
</feature>
<name>A0A3B0XYH9_9ZZZZ</name>
<organism evidence="2">
    <name type="scientific">hydrothermal vent metagenome</name>
    <dbReference type="NCBI Taxonomy" id="652676"/>
    <lineage>
        <taxon>unclassified sequences</taxon>
        <taxon>metagenomes</taxon>
        <taxon>ecological metagenomes</taxon>
    </lineage>
</organism>
<dbReference type="SUPFAM" id="SSF52833">
    <property type="entry name" value="Thioredoxin-like"/>
    <property type="match status" value="1"/>
</dbReference>
<sequence>MRIKVEIFSAPNCNICGKAVDVLKKLCNEIGDEAGDQKITWRRVNVVEEIDLAVSLGIISTPSIVIDNKLVFSGLPSTSKLREVLLERLDNN</sequence>
<dbReference type="EMBL" id="UOFJ01000330">
    <property type="protein sequence ID" value="VAW68367.1"/>
    <property type="molecule type" value="Genomic_DNA"/>
</dbReference>
<gene>
    <name evidence="2" type="ORF">MNBD_GAMMA10-481</name>
</gene>
<dbReference type="Pfam" id="PF13192">
    <property type="entry name" value="Thioredoxin_3"/>
    <property type="match status" value="1"/>
</dbReference>
<dbReference type="Gene3D" id="3.40.30.10">
    <property type="entry name" value="Glutaredoxin"/>
    <property type="match status" value="1"/>
</dbReference>
<dbReference type="CDD" id="cd02947">
    <property type="entry name" value="TRX_family"/>
    <property type="match status" value="1"/>
</dbReference>
<dbReference type="InterPro" id="IPR036249">
    <property type="entry name" value="Thioredoxin-like_sf"/>
</dbReference>
<proteinExistence type="predicted"/>